<keyword evidence="2" id="KW-0813">Transport</keyword>
<dbReference type="PANTHER" id="PTHR30269:SF0">
    <property type="entry name" value="MEMBRANE TRANSPORTER PROTEIN YFCA-RELATED"/>
    <property type="match status" value="1"/>
</dbReference>
<evidence type="ECO:0000256" key="7">
    <source>
        <dbReference type="SAM" id="Phobius"/>
    </source>
</evidence>
<feature type="transmembrane region" description="Helical" evidence="7">
    <location>
        <begin position="214"/>
        <end position="230"/>
    </location>
</feature>
<name>A0A6J6HDR8_9ZZZZ</name>
<keyword evidence="5 7" id="KW-1133">Transmembrane helix</keyword>
<reference evidence="8" key="1">
    <citation type="submission" date="2020-05" db="EMBL/GenBank/DDBJ databases">
        <authorList>
            <person name="Chiriac C."/>
            <person name="Salcher M."/>
            <person name="Ghai R."/>
            <person name="Kavagutti S V."/>
        </authorList>
    </citation>
    <scope>NUCLEOTIDE SEQUENCE</scope>
</reference>
<keyword evidence="4 7" id="KW-0812">Transmembrane</keyword>
<dbReference type="PANTHER" id="PTHR30269">
    <property type="entry name" value="TRANSMEMBRANE PROTEIN YFCA"/>
    <property type="match status" value="1"/>
</dbReference>
<evidence type="ECO:0000256" key="1">
    <source>
        <dbReference type="ARBA" id="ARBA00004651"/>
    </source>
</evidence>
<comment type="subcellular location">
    <subcellularLocation>
        <location evidence="1">Cell membrane</location>
        <topology evidence="1">Multi-pass membrane protein</topology>
    </subcellularLocation>
</comment>
<evidence type="ECO:0000256" key="3">
    <source>
        <dbReference type="ARBA" id="ARBA00022475"/>
    </source>
</evidence>
<keyword evidence="3" id="KW-1003">Cell membrane</keyword>
<accession>A0A6J6HDR8</accession>
<feature type="transmembrane region" description="Helical" evidence="7">
    <location>
        <begin position="80"/>
        <end position="99"/>
    </location>
</feature>
<feature type="transmembrane region" description="Helical" evidence="7">
    <location>
        <begin position="192"/>
        <end position="209"/>
    </location>
</feature>
<feature type="transmembrane region" description="Helical" evidence="7">
    <location>
        <begin position="12"/>
        <end position="42"/>
    </location>
</feature>
<evidence type="ECO:0000313" key="8">
    <source>
        <dbReference type="EMBL" id="CAB4609455.1"/>
    </source>
</evidence>
<evidence type="ECO:0000256" key="5">
    <source>
        <dbReference type="ARBA" id="ARBA00022989"/>
    </source>
</evidence>
<feature type="transmembrane region" description="Helical" evidence="7">
    <location>
        <begin position="48"/>
        <end position="68"/>
    </location>
</feature>
<gene>
    <name evidence="8" type="ORF">UFOPK1835_00986</name>
</gene>
<protein>
    <submittedName>
        <fullName evidence="8">Unannotated protein</fullName>
    </submittedName>
</protein>
<feature type="transmembrane region" description="Helical" evidence="7">
    <location>
        <begin position="154"/>
        <end position="180"/>
    </location>
</feature>
<evidence type="ECO:0000256" key="6">
    <source>
        <dbReference type="ARBA" id="ARBA00023136"/>
    </source>
</evidence>
<organism evidence="8">
    <name type="scientific">freshwater metagenome</name>
    <dbReference type="NCBI Taxonomy" id="449393"/>
    <lineage>
        <taxon>unclassified sequences</taxon>
        <taxon>metagenomes</taxon>
        <taxon>ecological metagenomes</taxon>
    </lineage>
</organism>
<dbReference type="InterPro" id="IPR002781">
    <property type="entry name" value="TM_pro_TauE-like"/>
</dbReference>
<feature type="transmembrane region" description="Helical" evidence="7">
    <location>
        <begin position="105"/>
        <end position="123"/>
    </location>
</feature>
<evidence type="ECO:0000256" key="4">
    <source>
        <dbReference type="ARBA" id="ARBA00022692"/>
    </source>
</evidence>
<dbReference type="GO" id="GO:0005886">
    <property type="term" value="C:plasma membrane"/>
    <property type="evidence" value="ECO:0007669"/>
    <property type="project" value="UniProtKB-SubCell"/>
</dbReference>
<feature type="transmembrane region" description="Helical" evidence="7">
    <location>
        <begin position="242"/>
        <end position="262"/>
    </location>
</feature>
<keyword evidence="6 7" id="KW-0472">Membrane</keyword>
<sequence length="263" mass="27952">MHPVDGLGLGDGAFLGFVAFVAGGINAVAGGGSLLTFPALIAAGLPPISANVTNTVALVPGYVGGILGHRQDLESQSRQVRMLLPVAFAGALIGAVLILTTPEQIFRDLVPILVFAAAVLMLVQPVIQRRLRRLHPETGEPLVVERDRATMIGVFFAAIYGGYFGGVLGVILLAVLGLTLTDTLRRINALKTVLQFSINIVAVVIFALFGPVRWWIVLIMAPLSLLGGWVGSHLSRRVDPAILRWCIGIYGIICSIALAVFFR</sequence>
<dbReference type="InterPro" id="IPR052017">
    <property type="entry name" value="TSUP"/>
</dbReference>
<dbReference type="Pfam" id="PF01925">
    <property type="entry name" value="TauE"/>
    <property type="match status" value="1"/>
</dbReference>
<dbReference type="EMBL" id="CAEZUP010000035">
    <property type="protein sequence ID" value="CAB4609455.1"/>
    <property type="molecule type" value="Genomic_DNA"/>
</dbReference>
<evidence type="ECO:0000256" key="2">
    <source>
        <dbReference type="ARBA" id="ARBA00022448"/>
    </source>
</evidence>
<proteinExistence type="predicted"/>
<dbReference type="AlphaFoldDB" id="A0A6J6HDR8"/>